<gene>
    <name evidence="1" type="ORF">GJV85_04785</name>
</gene>
<dbReference type="SUPFAM" id="SSF55821">
    <property type="entry name" value="YrdC/RibB"/>
    <property type="match status" value="1"/>
</dbReference>
<reference evidence="1" key="1">
    <citation type="submission" date="2019-11" db="EMBL/GenBank/DDBJ databases">
        <authorList>
            <person name="Kojima H."/>
        </authorList>
    </citation>
    <scope>NUCLEOTIDE SEQUENCE</scope>
    <source>
        <strain evidence="1">H1576</strain>
    </source>
</reference>
<protein>
    <recommendedName>
        <fullName evidence="3">Sua5 YciO YrdC YwlC family protein</fullName>
    </recommendedName>
</protein>
<sequence>MNVILIQTDTTVGFLSEDEKKLYEIKSRETTKPFIKVYKSFSALKQNSIRVPSPLKSKVRRSKKTTFIVKNRAFRVAQDTLNSSVLRKIAWNNSSSANESGKAYERNFCEEKADIIIEDKKGLYEGKPSNLYKINLKKIKRLR</sequence>
<keyword evidence="2" id="KW-1185">Reference proteome</keyword>
<dbReference type="Proteomes" id="UP000671852">
    <property type="component" value="Chromosome"/>
</dbReference>
<dbReference type="InterPro" id="IPR017945">
    <property type="entry name" value="DHBP_synth_RibB-like_a/b_dom"/>
</dbReference>
<evidence type="ECO:0000313" key="2">
    <source>
        <dbReference type="Proteomes" id="UP000671852"/>
    </source>
</evidence>
<name>A0A975B2S4_9BACT</name>
<dbReference type="AlphaFoldDB" id="A0A975B2S4"/>
<dbReference type="KEGG" id="saqt:GJV85_04785"/>
<reference evidence="1" key="2">
    <citation type="submission" date="2021-04" db="EMBL/GenBank/DDBJ databases">
        <title>Isolation and characterization of a novel species of the genus Sulfurimonas.</title>
        <authorList>
            <person name="Fukui M."/>
        </authorList>
    </citation>
    <scope>NUCLEOTIDE SEQUENCE</scope>
    <source>
        <strain evidence="1">H1576</strain>
    </source>
</reference>
<proteinExistence type="predicted"/>
<evidence type="ECO:0000313" key="1">
    <source>
        <dbReference type="EMBL" id="QSZ43068.1"/>
    </source>
</evidence>
<organism evidence="1 2">
    <name type="scientific">Sulfurimonas aquatica</name>
    <dbReference type="NCBI Taxonomy" id="2672570"/>
    <lineage>
        <taxon>Bacteria</taxon>
        <taxon>Pseudomonadati</taxon>
        <taxon>Campylobacterota</taxon>
        <taxon>Epsilonproteobacteria</taxon>
        <taxon>Campylobacterales</taxon>
        <taxon>Sulfurimonadaceae</taxon>
        <taxon>Sulfurimonas</taxon>
    </lineage>
</organism>
<evidence type="ECO:0008006" key="3">
    <source>
        <dbReference type="Google" id="ProtNLM"/>
    </source>
</evidence>
<accession>A0A975B2S4</accession>
<dbReference type="EMBL" id="CP046072">
    <property type="protein sequence ID" value="QSZ43068.1"/>
    <property type="molecule type" value="Genomic_DNA"/>
</dbReference>
<dbReference type="RefSeq" id="WP_242689836.1">
    <property type="nucleotide sequence ID" value="NZ_CP046072.1"/>
</dbReference>